<dbReference type="UniPathway" id="UPA00378"/>
<dbReference type="Proteomes" id="UP000694565">
    <property type="component" value="Unplaced"/>
</dbReference>
<dbReference type="AlphaFoldDB" id="A0A8C2Z9H9"/>
<evidence type="ECO:0000256" key="2">
    <source>
        <dbReference type="ARBA" id="ARBA00004606"/>
    </source>
</evidence>
<dbReference type="SUPFAM" id="SSF53448">
    <property type="entry name" value="Nucleotide-diphospho-sugar transferases"/>
    <property type="match status" value="1"/>
</dbReference>
<dbReference type="GeneTree" id="ENSGT00940000156014"/>
<evidence type="ECO:0000313" key="13">
    <source>
        <dbReference type="Ensembl" id="ENSCLMP00005024077.1"/>
    </source>
</evidence>
<dbReference type="InterPro" id="IPR045885">
    <property type="entry name" value="GalNAc-T"/>
</dbReference>
<reference evidence="13" key="2">
    <citation type="submission" date="2025-09" db="UniProtKB">
        <authorList>
            <consortium name="Ensembl"/>
        </authorList>
    </citation>
    <scope>IDENTIFICATION</scope>
</reference>
<keyword evidence="6 11" id="KW-1133">Transmembrane helix</keyword>
<keyword evidence="4 11" id="KW-0812">Transmembrane</keyword>
<keyword evidence="9 11" id="KW-0464">Manganese</keyword>
<keyword evidence="11" id="KW-0328">Glycosyltransferase</keyword>
<dbReference type="EC" id="2.4.1.-" evidence="11"/>
<reference evidence="13" key="1">
    <citation type="submission" date="2025-08" db="UniProtKB">
        <authorList>
            <consortium name="Ensembl"/>
        </authorList>
    </citation>
    <scope>IDENTIFICATION</scope>
</reference>
<dbReference type="PANTHER" id="PTHR11675">
    <property type="entry name" value="N-ACETYLGALACTOSAMINYLTRANSFERASE"/>
    <property type="match status" value="1"/>
</dbReference>
<evidence type="ECO:0000256" key="7">
    <source>
        <dbReference type="ARBA" id="ARBA00023136"/>
    </source>
</evidence>
<comment type="similarity">
    <text evidence="3 11">Belongs to the glycosyltransferase 2 family. GalNAc-T subfamily.</text>
</comment>
<keyword evidence="11" id="KW-0333">Golgi apparatus</keyword>
<keyword evidence="8 11" id="KW-1015">Disulfide bond</keyword>
<protein>
    <recommendedName>
        <fullName evidence="11">Polypeptide N-acetylgalactosaminyltransferase</fullName>
        <ecNumber evidence="11">2.4.1.-</ecNumber>
    </recommendedName>
    <alternativeName>
        <fullName evidence="11">Protein-UDP acetylgalactosaminyltransferase</fullName>
    </alternativeName>
</protein>
<dbReference type="InterPro" id="IPR035992">
    <property type="entry name" value="Ricin_B-like_lectins"/>
</dbReference>
<comment type="subcellular location">
    <subcellularLocation>
        <location evidence="10">Endomembrane system</location>
        <topology evidence="10">Single-pass membrane protein</topology>
    </subcellularLocation>
    <subcellularLocation>
        <location evidence="11">Golgi apparatus membrane</location>
        <topology evidence="11">Single-pass type II membrane protein</topology>
    </subcellularLocation>
    <subcellularLocation>
        <location evidence="2">Membrane</location>
        <topology evidence="2">Single-pass type II membrane protein</topology>
    </subcellularLocation>
</comment>
<evidence type="ECO:0000256" key="6">
    <source>
        <dbReference type="ARBA" id="ARBA00022989"/>
    </source>
</evidence>
<evidence type="ECO:0000256" key="1">
    <source>
        <dbReference type="ARBA" id="ARBA00001936"/>
    </source>
</evidence>
<dbReference type="Gene3D" id="3.90.550.10">
    <property type="entry name" value="Spore Coat Polysaccharide Biosynthesis Protein SpsA, Chain A"/>
    <property type="match status" value="1"/>
</dbReference>
<dbReference type="PANTHER" id="PTHR11675:SF38">
    <property type="entry name" value="POLYPEPTIDE N-ACETYLGALACTOSAMINYLTRANSFERASE 17"/>
    <property type="match status" value="1"/>
</dbReference>
<comment type="pathway">
    <text evidence="11">Protein modification; protein glycosylation.</text>
</comment>
<evidence type="ECO:0000256" key="3">
    <source>
        <dbReference type="ARBA" id="ARBA00005680"/>
    </source>
</evidence>
<evidence type="ECO:0000256" key="11">
    <source>
        <dbReference type="RuleBase" id="RU361242"/>
    </source>
</evidence>
<dbReference type="GO" id="GO:0004653">
    <property type="term" value="F:polypeptide N-acetylgalactosaminyltransferase activity"/>
    <property type="evidence" value="ECO:0007669"/>
    <property type="project" value="TreeGrafter"/>
</dbReference>
<dbReference type="SUPFAM" id="SSF50370">
    <property type="entry name" value="Ricin B-like lectins"/>
    <property type="match status" value="1"/>
</dbReference>
<evidence type="ECO:0000313" key="14">
    <source>
        <dbReference type="Proteomes" id="UP000694565"/>
    </source>
</evidence>
<keyword evidence="7 11" id="KW-0472">Membrane</keyword>
<name>A0A8C2Z9H9_CYCLU</name>
<proteinExistence type="inferred from homology"/>
<dbReference type="GO" id="GO:0000139">
    <property type="term" value="C:Golgi membrane"/>
    <property type="evidence" value="ECO:0007669"/>
    <property type="project" value="UniProtKB-SubCell"/>
</dbReference>
<evidence type="ECO:0000256" key="5">
    <source>
        <dbReference type="ARBA" id="ARBA00022968"/>
    </source>
</evidence>
<dbReference type="Ensembl" id="ENSCLMT00005025183.1">
    <property type="protein sequence ID" value="ENSCLMP00005024077.1"/>
    <property type="gene ID" value="ENSCLMG00005011903.1"/>
</dbReference>
<sequence>MAFVLRRWRVLLVLNVIAVAGFVTFWAKCNTRSSVQAAGPEAAAAVAGTRPRANGTTQGPSVSHEVLLKRLSSLEDVVYRQLNGLSKSLGLIEGFGGRGKGGIPATLLPAEESDAKYLREKYGYNAYLSDRISLDRTIPDHRPGKCRKASYPRDLPQISLIFIFVNEALSAILRSVHSAVNHTPAHLLKEIILVDDNSDDEQLKGPLEEYVNKRYPGLVKIVRNQKREGLIRARIEGWKVATAEVTGFFDAHVEFTPSWAEPVLARIKEDHKRIILPSIDNIKHDTFEVERYENSGHGYNWELWCMYINPPKQWWDDGDISAPIRTPAMIGCSFVANRDYFSELGLLDSGMDVYGGENIELGIRVWLCGGSMEVLPCSRVAHIARMKKPYHSNIAFHTRRNALRVAEVWMDEYKPNVYLAWNIPMEDHGIDYGDISQRVALRKSLQCKSFEWYLDNVYPEMRRYNNTLFYGEVSHAVSVFLPQLGRYTKEGQLFLGPLGSTGDDTRCVVDDQIGSFPQLLNCDKVTNVKEKTWHFSQNEALINRATGRCLEVVPANVYFGHLLSTRHFHRDQMTPEDFLKSRPLDHRLGRRTTDG</sequence>
<keyword evidence="11" id="KW-0808">Transferase</keyword>
<dbReference type="Pfam" id="PF00535">
    <property type="entry name" value="Glycos_transf_2"/>
    <property type="match status" value="1"/>
</dbReference>
<dbReference type="GO" id="GO:0006493">
    <property type="term" value="P:protein O-linked glycosylation"/>
    <property type="evidence" value="ECO:0007669"/>
    <property type="project" value="TreeGrafter"/>
</dbReference>
<evidence type="ECO:0000256" key="8">
    <source>
        <dbReference type="ARBA" id="ARBA00023157"/>
    </source>
</evidence>
<keyword evidence="5" id="KW-0735">Signal-anchor</keyword>
<dbReference type="FunFam" id="3.90.550.10:FF:000012">
    <property type="entry name" value="Polypeptide N-acetylgalactosaminyltransferase"/>
    <property type="match status" value="1"/>
</dbReference>
<feature type="domain" description="Glycosyltransferase 2-like" evidence="12">
    <location>
        <begin position="159"/>
        <end position="344"/>
    </location>
</feature>
<dbReference type="GO" id="GO:0030246">
    <property type="term" value="F:carbohydrate binding"/>
    <property type="evidence" value="ECO:0007669"/>
    <property type="project" value="UniProtKB-KW"/>
</dbReference>
<accession>A0A8C2Z9H9</accession>
<organism evidence="13 14">
    <name type="scientific">Cyclopterus lumpus</name>
    <name type="common">Lumpsucker</name>
    <dbReference type="NCBI Taxonomy" id="8103"/>
    <lineage>
        <taxon>Eukaryota</taxon>
        <taxon>Metazoa</taxon>
        <taxon>Chordata</taxon>
        <taxon>Craniata</taxon>
        <taxon>Vertebrata</taxon>
        <taxon>Euteleostomi</taxon>
        <taxon>Actinopterygii</taxon>
        <taxon>Neopterygii</taxon>
        <taxon>Teleostei</taxon>
        <taxon>Neoteleostei</taxon>
        <taxon>Acanthomorphata</taxon>
        <taxon>Eupercaria</taxon>
        <taxon>Perciformes</taxon>
        <taxon>Cottioidei</taxon>
        <taxon>Cottales</taxon>
        <taxon>Cyclopteridae</taxon>
        <taxon>Cyclopterus</taxon>
    </lineage>
</organism>
<evidence type="ECO:0000256" key="9">
    <source>
        <dbReference type="ARBA" id="ARBA00023211"/>
    </source>
</evidence>
<keyword evidence="11" id="KW-0430">Lectin</keyword>
<feature type="transmembrane region" description="Helical" evidence="11">
    <location>
        <begin position="7"/>
        <end position="27"/>
    </location>
</feature>
<evidence type="ECO:0000259" key="12">
    <source>
        <dbReference type="Pfam" id="PF00535"/>
    </source>
</evidence>
<gene>
    <name evidence="13" type="primary">galnt17</name>
</gene>
<comment type="cofactor">
    <cofactor evidence="1 11">
        <name>Mn(2+)</name>
        <dbReference type="ChEBI" id="CHEBI:29035"/>
    </cofactor>
</comment>
<keyword evidence="14" id="KW-1185">Reference proteome</keyword>
<dbReference type="InterPro" id="IPR001173">
    <property type="entry name" value="Glyco_trans_2-like"/>
</dbReference>
<evidence type="ECO:0000256" key="4">
    <source>
        <dbReference type="ARBA" id="ARBA00022692"/>
    </source>
</evidence>
<dbReference type="CDD" id="cd02510">
    <property type="entry name" value="pp-GalNAc-T"/>
    <property type="match status" value="1"/>
</dbReference>
<dbReference type="InterPro" id="IPR029044">
    <property type="entry name" value="Nucleotide-diphossugar_trans"/>
</dbReference>
<evidence type="ECO:0000256" key="10">
    <source>
        <dbReference type="ARBA" id="ARBA00037847"/>
    </source>
</evidence>